<sequence>MWSRLEFAYTLKLQAPLTGVKSEVGSGLKKWVAGAKSSSESQAGQLHLAPSQRQDRPSDFQFLVTGGYRPDTNDLVKYTVSLRMGKPKTAAAAAAAAAATNGGVVASDATSGAIGGGGGAGAAGAAGASAAAAHSNSNSNLNLNSQHQTATTTTKQLYETEIL</sequence>
<name>B4R301_DROSI</name>
<gene>
    <name evidence="2" type="primary">Dsim\GD16417</name>
    <name evidence="2" type="ORF">Dsim_GD16417</name>
</gene>
<dbReference type="EMBL" id="CM000366">
    <property type="protein sequence ID" value="EDX16855.1"/>
    <property type="molecule type" value="Genomic_DNA"/>
</dbReference>
<dbReference type="OrthoDB" id="10059102at2759"/>
<feature type="region of interest" description="Disordered" evidence="1">
    <location>
        <begin position="135"/>
        <end position="163"/>
    </location>
</feature>
<feature type="compositionally biased region" description="Polar residues" evidence="1">
    <location>
        <begin position="146"/>
        <end position="157"/>
    </location>
</feature>
<dbReference type="Bgee" id="FBgn0268598">
    <property type="expression patterns" value="Expressed in male reproductive system and 2 other cell types or tissues"/>
</dbReference>
<evidence type="ECO:0000313" key="2">
    <source>
        <dbReference type="EMBL" id="EDX16855.1"/>
    </source>
</evidence>
<dbReference type="AlphaFoldDB" id="B4R301"/>
<accession>B4R301</accession>
<keyword evidence="3" id="KW-1185">Reference proteome</keyword>
<feature type="compositionally biased region" description="Low complexity" evidence="1">
    <location>
        <begin position="135"/>
        <end position="145"/>
    </location>
</feature>
<protein>
    <submittedName>
        <fullName evidence="2">GD16417</fullName>
    </submittedName>
</protein>
<evidence type="ECO:0000256" key="1">
    <source>
        <dbReference type="SAM" id="MobiDB-lite"/>
    </source>
</evidence>
<dbReference type="HOGENOM" id="CLU_1628811_0_0_1"/>
<reference evidence="2 3" key="1">
    <citation type="journal article" date="2007" name="Nature">
        <title>Evolution of genes and genomes on the Drosophila phylogeny.</title>
        <authorList>
            <consortium name="Drosophila 12 Genomes Consortium"/>
            <person name="Clark A.G."/>
            <person name="Eisen M.B."/>
            <person name="Smith D.R."/>
            <person name="Bergman C.M."/>
            <person name="Oliver B."/>
            <person name="Markow T.A."/>
            <person name="Kaufman T.C."/>
            <person name="Kellis M."/>
            <person name="Gelbart W."/>
            <person name="Iyer V.N."/>
            <person name="Pollard D.A."/>
            <person name="Sackton T.B."/>
            <person name="Larracuente A.M."/>
            <person name="Singh N.D."/>
            <person name="Abad J.P."/>
            <person name="Abt D.N."/>
            <person name="Adryan B."/>
            <person name="Aguade M."/>
            <person name="Akashi H."/>
            <person name="Anderson W.W."/>
            <person name="Aquadro C.F."/>
            <person name="Ardell D.H."/>
            <person name="Arguello R."/>
            <person name="Artieri C.G."/>
            <person name="Barbash D.A."/>
            <person name="Barker D."/>
            <person name="Barsanti P."/>
            <person name="Batterham P."/>
            <person name="Batzoglou S."/>
            <person name="Begun D."/>
            <person name="Bhutkar A."/>
            <person name="Blanco E."/>
            <person name="Bosak S.A."/>
            <person name="Bradley R.K."/>
            <person name="Brand A.D."/>
            <person name="Brent M.R."/>
            <person name="Brooks A.N."/>
            <person name="Brown R.H."/>
            <person name="Butlin R.K."/>
            <person name="Caggese C."/>
            <person name="Calvi B.R."/>
            <person name="Bernardo de Carvalho A."/>
            <person name="Caspi A."/>
            <person name="Castrezana S."/>
            <person name="Celniker S.E."/>
            <person name="Chang J.L."/>
            <person name="Chapple C."/>
            <person name="Chatterji S."/>
            <person name="Chinwalla A."/>
            <person name="Civetta A."/>
            <person name="Clifton S.W."/>
            <person name="Comeron J.M."/>
            <person name="Costello J.C."/>
            <person name="Coyne J.A."/>
            <person name="Daub J."/>
            <person name="David R.G."/>
            <person name="Delcher A.L."/>
            <person name="Delehaunty K."/>
            <person name="Do C.B."/>
            <person name="Ebling H."/>
            <person name="Edwards K."/>
            <person name="Eickbush T."/>
            <person name="Evans J.D."/>
            <person name="Filipski A."/>
            <person name="Findeiss S."/>
            <person name="Freyhult E."/>
            <person name="Fulton L."/>
            <person name="Fulton R."/>
            <person name="Garcia A.C."/>
            <person name="Gardiner A."/>
            <person name="Garfield D.A."/>
            <person name="Garvin B.E."/>
            <person name="Gibson G."/>
            <person name="Gilbert D."/>
            <person name="Gnerre S."/>
            <person name="Godfrey J."/>
            <person name="Good R."/>
            <person name="Gotea V."/>
            <person name="Gravely B."/>
            <person name="Greenberg A.J."/>
            <person name="Griffiths-Jones S."/>
            <person name="Gross S."/>
            <person name="Guigo R."/>
            <person name="Gustafson E.A."/>
            <person name="Haerty W."/>
            <person name="Hahn M.W."/>
            <person name="Halligan D.L."/>
            <person name="Halpern A.L."/>
            <person name="Halter G.M."/>
            <person name="Han M.V."/>
            <person name="Heger A."/>
            <person name="Hillier L."/>
            <person name="Hinrichs A.S."/>
            <person name="Holmes I."/>
            <person name="Hoskins R.A."/>
            <person name="Hubisz M.J."/>
            <person name="Hultmark D."/>
            <person name="Huntley M.A."/>
            <person name="Jaffe D.B."/>
            <person name="Jagadeeshan S."/>
            <person name="Jeck W.R."/>
            <person name="Johnson J."/>
            <person name="Jones C.D."/>
            <person name="Jordan W.C."/>
            <person name="Karpen G.H."/>
            <person name="Kataoka E."/>
            <person name="Keightley P.D."/>
            <person name="Kheradpour P."/>
            <person name="Kirkness E.F."/>
            <person name="Koerich L.B."/>
            <person name="Kristiansen K."/>
            <person name="Kudrna D."/>
            <person name="Kulathinal R.J."/>
            <person name="Kumar S."/>
            <person name="Kwok R."/>
            <person name="Lander E."/>
            <person name="Langley C.H."/>
            <person name="Lapoint R."/>
            <person name="Lazzaro B.P."/>
            <person name="Lee S.J."/>
            <person name="Levesque L."/>
            <person name="Li R."/>
            <person name="Lin C.F."/>
            <person name="Lin M.F."/>
            <person name="Lindblad-Toh K."/>
            <person name="Llopart A."/>
            <person name="Long M."/>
            <person name="Low L."/>
            <person name="Lozovsky E."/>
            <person name="Lu J."/>
            <person name="Luo M."/>
            <person name="Machado C.A."/>
            <person name="Makalowski W."/>
            <person name="Marzo M."/>
            <person name="Matsuda M."/>
            <person name="Matzkin L."/>
            <person name="McAllister B."/>
            <person name="McBride C.S."/>
            <person name="McKernan B."/>
            <person name="McKernan K."/>
            <person name="Mendez-Lago M."/>
            <person name="Minx P."/>
            <person name="Mollenhauer M.U."/>
            <person name="Montooth K."/>
            <person name="Mount S.M."/>
            <person name="Mu X."/>
            <person name="Myers E."/>
            <person name="Negre B."/>
            <person name="Newfeld S."/>
            <person name="Nielsen R."/>
            <person name="Noor M.A."/>
            <person name="O'Grady P."/>
            <person name="Pachter L."/>
            <person name="Papaceit M."/>
            <person name="Parisi M.J."/>
            <person name="Parisi M."/>
            <person name="Parts L."/>
            <person name="Pedersen J.S."/>
            <person name="Pesole G."/>
            <person name="Phillippy A.M."/>
            <person name="Ponting C.P."/>
            <person name="Pop M."/>
            <person name="Porcelli D."/>
            <person name="Powell J.R."/>
            <person name="Prohaska S."/>
            <person name="Pruitt K."/>
            <person name="Puig M."/>
            <person name="Quesneville H."/>
            <person name="Ram K.R."/>
            <person name="Rand D."/>
            <person name="Rasmussen M.D."/>
            <person name="Reed L.K."/>
            <person name="Reenan R."/>
            <person name="Reily A."/>
            <person name="Remington K.A."/>
            <person name="Rieger T.T."/>
            <person name="Ritchie M.G."/>
            <person name="Robin C."/>
            <person name="Rogers Y.H."/>
            <person name="Rohde C."/>
            <person name="Rozas J."/>
            <person name="Rubenfield M.J."/>
            <person name="Ruiz A."/>
            <person name="Russo S."/>
            <person name="Salzberg S.L."/>
            <person name="Sanchez-Gracia A."/>
            <person name="Saranga D.J."/>
            <person name="Sato H."/>
            <person name="Schaeffer S.W."/>
            <person name="Schatz M.C."/>
            <person name="Schlenke T."/>
            <person name="Schwartz R."/>
            <person name="Segarra C."/>
            <person name="Singh R.S."/>
            <person name="Sirot L."/>
            <person name="Sirota M."/>
            <person name="Sisneros N.B."/>
            <person name="Smith C.D."/>
            <person name="Smith T.F."/>
            <person name="Spieth J."/>
            <person name="Stage D.E."/>
            <person name="Stark A."/>
            <person name="Stephan W."/>
            <person name="Strausberg R.L."/>
            <person name="Strempel S."/>
            <person name="Sturgill D."/>
            <person name="Sutton G."/>
            <person name="Sutton G.G."/>
            <person name="Tao W."/>
            <person name="Teichmann S."/>
            <person name="Tobari Y.N."/>
            <person name="Tomimura Y."/>
            <person name="Tsolas J.M."/>
            <person name="Valente V.L."/>
            <person name="Venter E."/>
            <person name="Venter J.C."/>
            <person name="Vicario S."/>
            <person name="Vieira F.G."/>
            <person name="Vilella A.J."/>
            <person name="Villasante A."/>
            <person name="Walenz B."/>
            <person name="Wang J."/>
            <person name="Wasserman M."/>
            <person name="Watts T."/>
            <person name="Wilson D."/>
            <person name="Wilson R.K."/>
            <person name="Wing R.A."/>
            <person name="Wolfner M.F."/>
            <person name="Wong A."/>
            <person name="Wong G.K."/>
            <person name="Wu C.I."/>
            <person name="Wu G."/>
            <person name="Yamamoto D."/>
            <person name="Yang H.P."/>
            <person name="Yang S.P."/>
            <person name="Yorke J.A."/>
            <person name="Yoshida K."/>
            <person name="Zdobnov E."/>
            <person name="Zhang P."/>
            <person name="Zhang Y."/>
            <person name="Zimin A.V."/>
            <person name="Baldwin J."/>
            <person name="Abdouelleil A."/>
            <person name="Abdulkadir J."/>
            <person name="Abebe A."/>
            <person name="Abera B."/>
            <person name="Abreu J."/>
            <person name="Acer S.C."/>
            <person name="Aftuck L."/>
            <person name="Alexander A."/>
            <person name="An P."/>
            <person name="Anderson E."/>
            <person name="Anderson S."/>
            <person name="Arachi H."/>
            <person name="Azer M."/>
            <person name="Bachantsang P."/>
            <person name="Barry A."/>
            <person name="Bayul T."/>
            <person name="Berlin A."/>
            <person name="Bessette D."/>
            <person name="Bloom T."/>
            <person name="Blye J."/>
            <person name="Boguslavskiy L."/>
            <person name="Bonnet C."/>
            <person name="Boukhgalter B."/>
            <person name="Bourzgui I."/>
            <person name="Brown A."/>
            <person name="Cahill P."/>
            <person name="Channer S."/>
            <person name="Cheshatsang Y."/>
            <person name="Chuda L."/>
            <person name="Citroen M."/>
            <person name="Collymore A."/>
            <person name="Cooke P."/>
            <person name="Costello M."/>
            <person name="D'Aco K."/>
            <person name="Daza R."/>
            <person name="De Haan G."/>
            <person name="DeGray S."/>
            <person name="DeMaso C."/>
            <person name="Dhargay N."/>
            <person name="Dooley K."/>
            <person name="Dooley E."/>
            <person name="Doricent M."/>
            <person name="Dorje P."/>
            <person name="Dorjee K."/>
            <person name="Dupes A."/>
            <person name="Elong R."/>
            <person name="Falk J."/>
            <person name="Farina A."/>
            <person name="Faro S."/>
            <person name="Ferguson D."/>
            <person name="Fisher S."/>
            <person name="Foley C.D."/>
            <person name="Franke A."/>
            <person name="Friedrich D."/>
            <person name="Gadbois L."/>
            <person name="Gearin G."/>
            <person name="Gearin C.R."/>
            <person name="Giannoukos G."/>
            <person name="Goode T."/>
            <person name="Graham J."/>
            <person name="Grandbois E."/>
            <person name="Grewal S."/>
            <person name="Gyaltsen K."/>
            <person name="Hafez N."/>
            <person name="Hagos B."/>
            <person name="Hall J."/>
            <person name="Henson C."/>
            <person name="Hollinger A."/>
            <person name="Honan T."/>
            <person name="Huard M.D."/>
            <person name="Hughes L."/>
            <person name="Hurhula B."/>
            <person name="Husby M.E."/>
            <person name="Kamat A."/>
            <person name="Kanga B."/>
            <person name="Kashin S."/>
            <person name="Khazanovich D."/>
            <person name="Kisner P."/>
            <person name="Lance K."/>
            <person name="Lara M."/>
            <person name="Lee W."/>
            <person name="Lennon N."/>
            <person name="Letendre F."/>
            <person name="LeVine R."/>
            <person name="Lipovsky A."/>
            <person name="Liu X."/>
            <person name="Liu J."/>
            <person name="Liu S."/>
            <person name="Lokyitsang T."/>
            <person name="Lokyitsang Y."/>
            <person name="Lubonja R."/>
            <person name="Lui A."/>
            <person name="MacDonald P."/>
            <person name="Magnisalis V."/>
            <person name="Maru K."/>
            <person name="Matthews C."/>
            <person name="McCusker W."/>
            <person name="McDonough S."/>
            <person name="Mehta T."/>
            <person name="Meldrim J."/>
            <person name="Meneus L."/>
            <person name="Mihai O."/>
            <person name="Mihalev A."/>
            <person name="Mihova T."/>
            <person name="Mittelman R."/>
            <person name="Mlenga V."/>
            <person name="Montmayeur A."/>
            <person name="Mulrain L."/>
            <person name="Navidi A."/>
            <person name="Naylor J."/>
            <person name="Negash T."/>
            <person name="Nguyen T."/>
            <person name="Nguyen N."/>
            <person name="Nicol R."/>
            <person name="Norbu C."/>
            <person name="Norbu N."/>
            <person name="Novod N."/>
            <person name="O'Neill B."/>
            <person name="Osman S."/>
            <person name="Markiewicz E."/>
            <person name="Oyono O.L."/>
            <person name="Patti C."/>
            <person name="Phunkhang P."/>
            <person name="Pierre F."/>
            <person name="Priest M."/>
            <person name="Raghuraman S."/>
            <person name="Rege F."/>
            <person name="Reyes R."/>
            <person name="Rise C."/>
            <person name="Rogov P."/>
            <person name="Ross K."/>
            <person name="Ryan E."/>
            <person name="Settipalli S."/>
            <person name="Shea T."/>
            <person name="Sherpa N."/>
            <person name="Shi L."/>
            <person name="Shih D."/>
            <person name="Sparrow T."/>
            <person name="Spaulding J."/>
            <person name="Stalker J."/>
            <person name="Stange-Thomann N."/>
            <person name="Stavropoulos S."/>
            <person name="Stone C."/>
            <person name="Strader C."/>
            <person name="Tesfaye S."/>
            <person name="Thomson T."/>
            <person name="Thoulutsang Y."/>
            <person name="Thoulutsang D."/>
            <person name="Topham K."/>
            <person name="Topping I."/>
            <person name="Tsamla T."/>
            <person name="Vassiliev H."/>
            <person name="Vo A."/>
            <person name="Wangchuk T."/>
            <person name="Wangdi T."/>
            <person name="Weiand M."/>
            <person name="Wilkinson J."/>
            <person name="Wilson A."/>
            <person name="Yadav S."/>
            <person name="Young G."/>
            <person name="Yu Q."/>
            <person name="Zembek L."/>
            <person name="Zhong D."/>
            <person name="Zimmer A."/>
            <person name="Zwirko Z."/>
            <person name="Jaffe D.B."/>
            <person name="Alvarez P."/>
            <person name="Brockman W."/>
            <person name="Butler J."/>
            <person name="Chin C."/>
            <person name="Gnerre S."/>
            <person name="Grabherr M."/>
            <person name="Kleber M."/>
            <person name="Mauceli E."/>
            <person name="MacCallum I."/>
        </authorList>
    </citation>
    <scope>NUCLEOTIDE SEQUENCE [LARGE SCALE GENOMIC DNA]</scope>
    <source>
        <strain evidence="3">white501</strain>
    </source>
</reference>
<organism evidence="2 3">
    <name type="scientific">Drosophila simulans</name>
    <name type="common">Fruit fly</name>
    <dbReference type="NCBI Taxonomy" id="7240"/>
    <lineage>
        <taxon>Eukaryota</taxon>
        <taxon>Metazoa</taxon>
        <taxon>Ecdysozoa</taxon>
        <taxon>Arthropoda</taxon>
        <taxon>Hexapoda</taxon>
        <taxon>Insecta</taxon>
        <taxon>Pterygota</taxon>
        <taxon>Neoptera</taxon>
        <taxon>Endopterygota</taxon>
        <taxon>Diptera</taxon>
        <taxon>Brachycera</taxon>
        <taxon>Muscomorpha</taxon>
        <taxon>Ephydroidea</taxon>
        <taxon>Drosophilidae</taxon>
        <taxon>Drosophila</taxon>
        <taxon>Sophophora</taxon>
    </lineage>
</organism>
<dbReference type="Proteomes" id="UP000000304">
    <property type="component" value="Chromosome X"/>
</dbReference>
<proteinExistence type="predicted"/>
<evidence type="ECO:0000313" key="3">
    <source>
        <dbReference type="Proteomes" id="UP000000304"/>
    </source>
</evidence>
<dbReference type="STRING" id="7240.B4R301"/>